<proteinExistence type="inferred from homology"/>
<keyword evidence="6 10" id="KW-0175">Coiled coil</keyword>
<name>A0A2T9YYG5_9FUNG</name>
<dbReference type="STRING" id="133385.A0A2T9YYG5"/>
<evidence type="ECO:0000256" key="7">
    <source>
        <dbReference type="ARBA" id="ARBA00023175"/>
    </source>
</evidence>
<dbReference type="GO" id="GO:0005524">
    <property type="term" value="F:ATP binding"/>
    <property type="evidence" value="ECO:0007669"/>
    <property type="project" value="UniProtKB-UniRule"/>
</dbReference>
<protein>
    <recommendedName>
        <fullName evidence="12">Kinesin motor domain-containing protein</fullName>
    </recommendedName>
</protein>
<evidence type="ECO:0000256" key="8">
    <source>
        <dbReference type="ARBA" id="ARBA00023212"/>
    </source>
</evidence>
<evidence type="ECO:0000256" key="5">
    <source>
        <dbReference type="ARBA" id="ARBA00022840"/>
    </source>
</evidence>
<reference evidence="13 14" key="1">
    <citation type="journal article" date="2018" name="MBio">
        <title>Comparative Genomics Reveals the Core Gene Toolbox for the Fungus-Insect Symbiosis.</title>
        <authorList>
            <person name="Wang Y."/>
            <person name="Stata M."/>
            <person name="Wang W."/>
            <person name="Stajich J.E."/>
            <person name="White M.M."/>
            <person name="Moncalvo J.M."/>
        </authorList>
    </citation>
    <scope>NUCLEOTIDE SEQUENCE [LARGE SCALE GENOMIC DNA]</scope>
    <source>
        <strain evidence="13 14">SWE-8-4</strain>
    </source>
</reference>
<dbReference type="SUPFAM" id="SSF52540">
    <property type="entry name" value="P-loop containing nucleoside triphosphate hydrolases"/>
    <property type="match status" value="1"/>
</dbReference>
<dbReference type="InterPro" id="IPR019821">
    <property type="entry name" value="Kinesin_motor_CS"/>
</dbReference>
<organism evidence="13 14">
    <name type="scientific">Smittium simulii</name>
    <dbReference type="NCBI Taxonomy" id="133385"/>
    <lineage>
        <taxon>Eukaryota</taxon>
        <taxon>Fungi</taxon>
        <taxon>Fungi incertae sedis</taxon>
        <taxon>Zoopagomycota</taxon>
        <taxon>Kickxellomycotina</taxon>
        <taxon>Harpellomycetes</taxon>
        <taxon>Harpellales</taxon>
        <taxon>Legeriomycetaceae</taxon>
        <taxon>Smittium</taxon>
    </lineage>
</organism>
<comment type="caution">
    <text evidence="13">The sequence shown here is derived from an EMBL/GenBank/DDBJ whole genome shotgun (WGS) entry which is preliminary data.</text>
</comment>
<dbReference type="PROSITE" id="PS50067">
    <property type="entry name" value="KINESIN_MOTOR_2"/>
    <property type="match status" value="1"/>
</dbReference>
<keyword evidence="14" id="KW-1185">Reference proteome</keyword>
<dbReference type="InterPro" id="IPR027640">
    <property type="entry name" value="Kinesin-like_fam"/>
</dbReference>
<dbReference type="EMBL" id="MBFR01000013">
    <property type="protein sequence ID" value="PVU97359.1"/>
    <property type="molecule type" value="Genomic_DNA"/>
</dbReference>
<gene>
    <name evidence="13" type="ORF">BB561_000610</name>
</gene>
<sequence>MSTSNNIKVVARFRPQNQIELSKDGNKCIKVIEDHSVLVQANETSANFTFDKTFDENTSQQELFSYSIGQTIEDLFNGYNGTVLAYGQTGSGKTYTMMGNDIESDYNKGIIPRIVEGIFDRILNSPSSIEYLVKVSYLEIYMEKVRDLLNPSRDNLQIHETKANGVYVKDLIEVFVGNINEVYATMKEGSKHRIVAETNMNEESSRSHSIFQLAIQQTNTTDGKIKLGKLYLVDLAGSEKLGKTGATGQTLEEAKKINKSLSALGNVINALTDGKSTHIPYRNSKLTRILQESLGGNSRTTLIINCSPSSYNVNETLSTLRFGTRAKSIKNKATINQELSSEELKEIINKLQTKTMNYKSYIIKLEGELTLWRDGKSVQSNDQISWQKFNGSNSLNTPNKNELDLKLLNSANPASRLLIKDNDLHNTETPKTNLNNLSVSENQIRNEYLTSSEVNRQPPGFNYQSNFENSRMDLADGTMSPLLPLSTVSSNARSETRSKTPNYLSISEKEEFLRRENELVDLLSEKEKTILDLKQIVENLSEDLEQLKGEQKLAEASNIDLVLKNTKIKSEKLSSDDKNSEYRLVIDQLKESLDEKERENKDYKVQLEDHKEQIIYLKAKNSFKEKNYSQRNTDIGSPKDETTKSPKPTIQFIEAILNNSESEINESMLIRKNDPELKMLIFERCELLKADQVDYKQVYTNFTKENEILFNKLSKSQSSYNRLFKEYEEHLRNSLSSHEKINKGKLEKIEEIVQNMDLNHSSIISKQDLEIQKLNSVNNSQNKELNYYKKMVENYKYKEHLKDNIDSQVLSDNIPAEKIDTVSNGTNNNKIENIHKQPSQKIQTQLNEPQHHTVNDELVLKLNEQYEVSMVMEKKIDALETEISRLRVHNSTSVKSKRMAIIEKTIIQLKEKSEDLITQNKELKNQLTLSERKIEHFSSRNESLKAEVIKLTVEIGQLNSLNQRLSSNILSNKRKTISIPSGLKALPFGKVAKPIRGGGGNILNTESSLPDLFSFRSISLNPSQLNDINLEPSLNNDNPSYITNEPFLYRMSQK</sequence>
<evidence type="ECO:0000256" key="4">
    <source>
        <dbReference type="ARBA" id="ARBA00022741"/>
    </source>
</evidence>
<comment type="subcellular location">
    <subcellularLocation>
        <location evidence="1">Cytoplasm</location>
        <location evidence="1">Cytoskeleton</location>
    </subcellularLocation>
</comment>
<dbReference type="Pfam" id="PF00225">
    <property type="entry name" value="Kinesin"/>
    <property type="match status" value="1"/>
</dbReference>
<dbReference type="OrthoDB" id="3176171at2759"/>
<feature type="region of interest" description="Disordered" evidence="11">
    <location>
        <begin position="627"/>
        <end position="646"/>
    </location>
</feature>
<evidence type="ECO:0000256" key="3">
    <source>
        <dbReference type="ARBA" id="ARBA00022701"/>
    </source>
</evidence>
<evidence type="ECO:0000256" key="6">
    <source>
        <dbReference type="ARBA" id="ARBA00023054"/>
    </source>
</evidence>
<comment type="similarity">
    <text evidence="9">Belongs to the TRAFAC class myosin-kinesin ATPase superfamily. Kinesin family.</text>
</comment>
<dbReference type="GO" id="GO:0005874">
    <property type="term" value="C:microtubule"/>
    <property type="evidence" value="ECO:0007669"/>
    <property type="project" value="UniProtKB-KW"/>
</dbReference>
<feature type="coiled-coil region" evidence="10">
    <location>
        <begin position="523"/>
        <end position="620"/>
    </location>
</feature>
<keyword evidence="7 9" id="KW-0505">Motor protein</keyword>
<dbReference type="InterPro" id="IPR036961">
    <property type="entry name" value="Kinesin_motor_dom_sf"/>
</dbReference>
<dbReference type="PANTHER" id="PTHR47968:SF75">
    <property type="entry name" value="CENTROMERE-ASSOCIATED PROTEIN E"/>
    <property type="match status" value="1"/>
</dbReference>
<dbReference type="SMART" id="SM00129">
    <property type="entry name" value="KISc"/>
    <property type="match status" value="1"/>
</dbReference>
<evidence type="ECO:0000256" key="1">
    <source>
        <dbReference type="ARBA" id="ARBA00004245"/>
    </source>
</evidence>
<dbReference type="CDD" id="cd01369">
    <property type="entry name" value="KISc_KHC_KIF5"/>
    <property type="match status" value="1"/>
</dbReference>
<keyword evidence="2" id="KW-0963">Cytoplasm</keyword>
<dbReference type="PRINTS" id="PR00380">
    <property type="entry name" value="KINESINHEAVY"/>
</dbReference>
<accession>A0A2T9YYG5</accession>
<evidence type="ECO:0000259" key="12">
    <source>
        <dbReference type="PROSITE" id="PS50067"/>
    </source>
</evidence>
<dbReference type="PROSITE" id="PS00411">
    <property type="entry name" value="KINESIN_MOTOR_1"/>
    <property type="match status" value="1"/>
</dbReference>
<dbReference type="InterPro" id="IPR027417">
    <property type="entry name" value="P-loop_NTPase"/>
</dbReference>
<dbReference type="GO" id="GO:0007018">
    <property type="term" value="P:microtubule-based movement"/>
    <property type="evidence" value="ECO:0007669"/>
    <property type="project" value="InterPro"/>
</dbReference>
<keyword evidence="3" id="KW-0493">Microtubule</keyword>
<feature type="domain" description="Kinesin motor" evidence="12">
    <location>
        <begin position="6"/>
        <end position="329"/>
    </location>
</feature>
<dbReference type="AlphaFoldDB" id="A0A2T9YYG5"/>
<feature type="binding site" evidence="9">
    <location>
        <begin position="87"/>
        <end position="94"/>
    </location>
    <ligand>
        <name>ATP</name>
        <dbReference type="ChEBI" id="CHEBI:30616"/>
    </ligand>
</feature>
<keyword evidence="4 9" id="KW-0547">Nucleotide-binding</keyword>
<evidence type="ECO:0000256" key="10">
    <source>
        <dbReference type="SAM" id="Coils"/>
    </source>
</evidence>
<evidence type="ECO:0000313" key="13">
    <source>
        <dbReference type="EMBL" id="PVU97359.1"/>
    </source>
</evidence>
<dbReference type="InterPro" id="IPR001752">
    <property type="entry name" value="Kinesin_motor_dom"/>
</dbReference>
<dbReference type="PANTHER" id="PTHR47968">
    <property type="entry name" value="CENTROMERE PROTEIN E"/>
    <property type="match status" value="1"/>
</dbReference>
<dbReference type="Gene3D" id="3.40.850.10">
    <property type="entry name" value="Kinesin motor domain"/>
    <property type="match status" value="1"/>
</dbReference>
<dbReference type="GO" id="GO:0008017">
    <property type="term" value="F:microtubule binding"/>
    <property type="evidence" value="ECO:0007669"/>
    <property type="project" value="InterPro"/>
</dbReference>
<evidence type="ECO:0000256" key="9">
    <source>
        <dbReference type="PROSITE-ProRule" id="PRU00283"/>
    </source>
</evidence>
<keyword evidence="8" id="KW-0206">Cytoskeleton</keyword>
<feature type="coiled-coil region" evidence="10">
    <location>
        <begin position="906"/>
        <end position="940"/>
    </location>
</feature>
<keyword evidence="5 9" id="KW-0067">ATP-binding</keyword>
<dbReference type="Proteomes" id="UP000245383">
    <property type="component" value="Unassembled WGS sequence"/>
</dbReference>
<dbReference type="GO" id="GO:0003777">
    <property type="term" value="F:microtubule motor activity"/>
    <property type="evidence" value="ECO:0007669"/>
    <property type="project" value="InterPro"/>
</dbReference>
<evidence type="ECO:0000256" key="2">
    <source>
        <dbReference type="ARBA" id="ARBA00022490"/>
    </source>
</evidence>
<dbReference type="FunFam" id="3.40.850.10:FF:000031">
    <property type="entry name" value="Kinesin-like protein"/>
    <property type="match status" value="1"/>
</dbReference>
<evidence type="ECO:0000313" key="14">
    <source>
        <dbReference type="Proteomes" id="UP000245383"/>
    </source>
</evidence>
<evidence type="ECO:0000256" key="11">
    <source>
        <dbReference type="SAM" id="MobiDB-lite"/>
    </source>
</evidence>